<evidence type="ECO:0000256" key="1">
    <source>
        <dbReference type="ARBA" id="ARBA00022617"/>
    </source>
</evidence>
<dbReference type="InterPro" id="IPR051395">
    <property type="entry name" value="Cytochrome_c_Peroxidase/MauG"/>
</dbReference>
<evidence type="ECO:0000259" key="5">
    <source>
        <dbReference type="PROSITE" id="PS51007"/>
    </source>
</evidence>
<organism evidence="6 7">
    <name type="scientific">Anabaenopsis circularis NIES-21</name>
    <dbReference type="NCBI Taxonomy" id="1085406"/>
    <lineage>
        <taxon>Bacteria</taxon>
        <taxon>Bacillati</taxon>
        <taxon>Cyanobacteriota</taxon>
        <taxon>Cyanophyceae</taxon>
        <taxon>Nostocales</taxon>
        <taxon>Nodulariaceae</taxon>
        <taxon>Anabaenopsis</taxon>
    </lineage>
</organism>
<dbReference type="InterPro" id="IPR036909">
    <property type="entry name" value="Cyt_c-like_dom_sf"/>
</dbReference>
<evidence type="ECO:0000313" key="7">
    <source>
        <dbReference type="Proteomes" id="UP000218287"/>
    </source>
</evidence>
<dbReference type="AlphaFoldDB" id="A0A1Z4GH86"/>
<keyword evidence="1 4" id="KW-0349">Heme</keyword>
<dbReference type="GO" id="GO:0046872">
    <property type="term" value="F:metal ion binding"/>
    <property type="evidence" value="ECO:0007669"/>
    <property type="project" value="UniProtKB-KW"/>
</dbReference>
<accession>A0A1Z4GH86</accession>
<evidence type="ECO:0000256" key="3">
    <source>
        <dbReference type="ARBA" id="ARBA00023004"/>
    </source>
</evidence>
<reference evidence="6 7" key="1">
    <citation type="submission" date="2017-06" db="EMBL/GenBank/DDBJ databases">
        <title>Genome sequencing of cyanobaciteial culture collection at National Institute for Environmental Studies (NIES).</title>
        <authorList>
            <person name="Hirose Y."/>
            <person name="Shimura Y."/>
            <person name="Fujisawa T."/>
            <person name="Nakamura Y."/>
            <person name="Kawachi M."/>
        </authorList>
    </citation>
    <scope>NUCLEOTIDE SEQUENCE [LARGE SCALE GENOMIC DNA]</scope>
    <source>
        <strain evidence="6 7">NIES-21</strain>
    </source>
</reference>
<protein>
    <recommendedName>
        <fullName evidence="5">Cytochrome c domain-containing protein</fullName>
    </recommendedName>
</protein>
<dbReference type="OrthoDB" id="9805202at2"/>
<name>A0A1Z4GH86_9CYAN</name>
<dbReference type="SUPFAM" id="SSF46626">
    <property type="entry name" value="Cytochrome c"/>
    <property type="match status" value="1"/>
</dbReference>
<dbReference type="InterPro" id="IPR009056">
    <property type="entry name" value="Cyt_c-like_dom"/>
</dbReference>
<keyword evidence="2 4" id="KW-0479">Metal-binding</keyword>
<dbReference type="GO" id="GO:0009055">
    <property type="term" value="F:electron transfer activity"/>
    <property type="evidence" value="ECO:0007669"/>
    <property type="project" value="InterPro"/>
</dbReference>
<keyword evidence="7" id="KW-1185">Reference proteome</keyword>
<feature type="domain" description="Cytochrome c" evidence="5">
    <location>
        <begin position="389"/>
        <end position="668"/>
    </location>
</feature>
<dbReference type="Gene3D" id="1.10.760.10">
    <property type="entry name" value="Cytochrome c-like domain"/>
    <property type="match status" value="1"/>
</dbReference>
<keyword evidence="3 4" id="KW-0408">Iron</keyword>
<dbReference type="PANTHER" id="PTHR30600:SF9">
    <property type="entry name" value="BLR7738 PROTEIN"/>
    <property type="match status" value="1"/>
</dbReference>
<evidence type="ECO:0000256" key="2">
    <source>
        <dbReference type="ARBA" id="ARBA00022723"/>
    </source>
</evidence>
<evidence type="ECO:0000256" key="4">
    <source>
        <dbReference type="PROSITE-ProRule" id="PRU00433"/>
    </source>
</evidence>
<dbReference type="PROSITE" id="PS51007">
    <property type="entry name" value="CYTC"/>
    <property type="match status" value="1"/>
</dbReference>
<dbReference type="Proteomes" id="UP000218287">
    <property type="component" value="Chromosome"/>
</dbReference>
<gene>
    <name evidence="6" type="ORF">NIES21_26860</name>
</gene>
<proteinExistence type="predicted"/>
<dbReference type="GO" id="GO:0004130">
    <property type="term" value="F:cytochrome-c peroxidase activity"/>
    <property type="evidence" value="ECO:0007669"/>
    <property type="project" value="TreeGrafter"/>
</dbReference>
<evidence type="ECO:0000313" key="6">
    <source>
        <dbReference type="EMBL" id="BAY16852.1"/>
    </source>
</evidence>
<dbReference type="GO" id="GO:0020037">
    <property type="term" value="F:heme binding"/>
    <property type="evidence" value="ECO:0007669"/>
    <property type="project" value="InterPro"/>
</dbReference>
<dbReference type="PANTHER" id="PTHR30600">
    <property type="entry name" value="CYTOCHROME C PEROXIDASE-RELATED"/>
    <property type="match status" value="1"/>
</dbReference>
<sequence length="668" mass="74929">MNKIRLLWKGCLVVFAATAITFCGWYSTPIALASEYSETPAPISNEYNDAAYTDNCDGIGYLPPYTKENLTEAEKRGRCTWYLWTGGNATYYRDIAKRTHGGVDLLQLINSKQYDHDQRLQRFGAINDPGCEKAKEEDEYGFLLDKCKDPLSTGVIGLRKFPNPKFDKAKWNYDQYIKDSEIEPPYLIGQSCAICHVALDPLNPPKDKEHPQWENLVPALGNQYIKESELFSTKLRDDSFIKQVLDAQRPGTSDTSRIATDHINNPNAINAIFNLGDRPTYPEVMNDGSTKNVNHILKDGADSTGVAIASLRVYVNIGMCGDYWLSLHEAMLGRTPQRPFDIETARKNCEGWRQTEARMADAEAFLKTIQPMHLKDAPGGEAFLTKDEKVLERGKIVFADTCASCHSSKKPPAEIAADPDQAKKWYEESVLSSNFLDHNFLSDDQRYPATLIGTNISRSLGTNATKGHIWDQFSSKTYKELPSPGELTLYNPFNEAKPINFPIPEGGLGYYRTPSLISVWATAPFLHNNTLGLYNEDPSVKGRIDAYTDAMEKMLWPEKREGIISRTDRKTKLDLPPGDPNPRLRLPVPKGMPVNLLANVNMREAITSLNLGNLFQDLRPEGGIKGKLARVLLRANKSPDFVEDRGHTFGANLSDDDKKALIEFVKNF</sequence>
<dbReference type="EMBL" id="AP018174">
    <property type="protein sequence ID" value="BAY16852.1"/>
    <property type="molecule type" value="Genomic_DNA"/>
</dbReference>